<gene>
    <name evidence="2" type="ORF">FDP41_010494</name>
</gene>
<reference evidence="2 3" key="1">
    <citation type="journal article" date="2019" name="Sci. Rep.">
        <title>Nanopore sequencing improves the draft genome of the human pathogenic amoeba Naegleria fowleri.</title>
        <authorList>
            <person name="Liechti N."/>
            <person name="Schurch N."/>
            <person name="Bruggmann R."/>
            <person name="Wittwer M."/>
        </authorList>
    </citation>
    <scope>NUCLEOTIDE SEQUENCE [LARGE SCALE GENOMIC DNA]</scope>
    <source>
        <strain evidence="2 3">ATCC 30894</strain>
    </source>
</reference>
<accession>A0A6A5CDQ0</accession>
<dbReference type="Proteomes" id="UP000444721">
    <property type="component" value="Unassembled WGS sequence"/>
</dbReference>
<protein>
    <submittedName>
        <fullName evidence="2">Uncharacterized protein</fullName>
    </submittedName>
</protein>
<dbReference type="VEuPathDB" id="AmoebaDB:NfTy_012570"/>
<keyword evidence="1" id="KW-1133">Transmembrane helix</keyword>
<evidence type="ECO:0000313" key="2">
    <source>
        <dbReference type="EMBL" id="KAF0983429.1"/>
    </source>
</evidence>
<keyword evidence="1" id="KW-0472">Membrane</keyword>
<comment type="caution">
    <text evidence="2">The sequence shown here is derived from an EMBL/GenBank/DDBJ whole genome shotgun (WGS) entry which is preliminary data.</text>
</comment>
<dbReference type="AlphaFoldDB" id="A0A6A5CDQ0"/>
<dbReference type="GeneID" id="68117709"/>
<dbReference type="OrthoDB" id="10254512at2759"/>
<proteinExistence type="predicted"/>
<evidence type="ECO:0000256" key="1">
    <source>
        <dbReference type="SAM" id="Phobius"/>
    </source>
</evidence>
<feature type="transmembrane region" description="Helical" evidence="1">
    <location>
        <begin position="296"/>
        <end position="319"/>
    </location>
</feature>
<dbReference type="VEuPathDB" id="AmoebaDB:NF0081110"/>
<evidence type="ECO:0000313" key="3">
    <source>
        <dbReference type="Proteomes" id="UP000444721"/>
    </source>
</evidence>
<name>A0A6A5CDQ0_NAEFO</name>
<organism evidence="2 3">
    <name type="scientific">Naegleria fowleri</name>
    <name type="common">Brain eating amoeba</name>
    <dbReference type="NCBI Taxonomy" id="5763"/>
    <lineage>
        <taxon>Eukaryota</taxon>
        <taxon>Discoba</taxon>
        <taxon>Heterolobosea</taxon>
        <taxon>Tetramitia</taxon>
        <taxon>Eutetramitia</taxon>
        <taxon>Vahlkampfiidae</taxon>
        <taxon>Naegleria</taxon>
    </lineage>
</organism>
<sequence length="336" mass="37626">MSSPRASTAAVNTNLGLLWRAMIVGLCLMVFSVLFVSADDNSAEVNIPPYKEYHVDLEFLQPSQSSCTTYVFPGVSYCNFIFNQYITVDMPPMNPSDKQGSDGVQVFITPKLPVSSIPSYKYLSPKHINYHNGTQVEDIFDVEPEIITYDNSVYPPVKLSQLKFNYYRNYTNPQRFEISIQVMGMIKYLTNSTVRDSGNRTEINTLEFPLVTNYTVPFVNESGVVASVHFPYQGLKSSGINIVSPSKYNIFAINGTLIYHFSQSAEEIVTEGAMSPFSVRFLSQYPKCDVMLTPTIAMWATTGTISVLTLLVVSVKGVIQIFQTKSRRDGYNPQSD</sequence>
<keyword evidence="1" id="KW-0812">Transmembrane</keyword>
<keyword evidence="3" id="KW-1185">Reference proteome</keyword>
<dbReference type="VEuPathDB" id="AmoebaDB:FDP41_010494"/>
<dbReference type="OMA" id="TIAMWAT"/>
<dbReference type="EMBL" id="VFQX01000006">
    <property type="protein sequence ID" value="KAF0983429.1"/>
    <property type="molecule type" value="Genomic_DNA"/>
</dbReference>
<dbReference type="RefSeq" id="XP_044568142.1">
    <property type="nucleotide sequence ID" value="XM_044700798.1"/>
</dbReference>